<dbReference type="EnsemblMetazoa" id="tetur17g03420.1">
    <property type="protein sequence ID" value="tetur17g03420.1"/>
    <property type="gene ID" value="tetur17g03420"/>
</dbReference>
<dbReference type="SMART" id="SM00696">
    <property type="entry name" value="DM9"/>
    <property type="match status" value="2"/>
</dbReference>
<reference evidence="3" key="1">
    <citation type="submission" date="2011-08" db="EMBL/GenBank/DDBJ databases">
        <authorList>
            <person name="Rombauts S."/>
        </authorList>
    </citation>
    <scope>NUCLEOTIDE SEQUENCE</scope>
    <source>
        <strain evidence="3">London</strain>
    </source>
</reference>
<dbReference type="HOGENOM" id="CLU_103925_0_0_1"/>
<evidence type="ECO:0000313" key="2">
    <source>
        <dbReference type="EnsemblMetazoa" id="tetur17g03420.1"/>
    </source>
</evidence>
<dbReference type="EMBL" id="CAEY01000349">
    <property type="status" value="NOT_ANNOTATED_CDS"/>
    <property type="molecule type" value="Genomic_DNA"/>
</dbReference>
<evidence type="ECO:0000313" key="3">
    <source>
        <dbReference type="Proteomes" id="UP000015104"/>
    </source>
</evidence>
<dbReference type="PANTHER" id="PTHR31649:SF11">
    <property type="entry name" value="PROTEIN UNZIPPED"/>
    <property type="match status" value="1"/>
</dbReference>
<dbReference type="Pfam" id="PF11901">
    <property type="entry name" value="DM9"/>
    <property type="match status" value="1"/>
</dbReference>
<dbReference type="AlphaFoldDB" id="T1KQA3"/>
<dbReference type="InterPro" id="IPR006616">
    <property type="entry name" value="DM9_repeat"/>
</dbReference>
<organism evidence="2 3">
    <name type="scientific">Tetranychus urticae</name>
    <name type="common">Two-spotted spider mite</name>
    <dbReference type="NCBI Taxonomy" id="32264"/>
    <lineage>
        <taxon>Eukaryota</taxon>
        <taxon>Metazoa</taxon>
        <taxon>Ecdysozoa</taxon>
        <taxon>Arthropoda</taxon>
        <taxon>Chelicerata</taxon>
        <taxon>Arachnida</taxon>
        <taxon>Acari</taxon>
        <taxon>Acariformes</taxon>
        <taxon>Trombidiformes</taxon>
        <taxon>Prostigmata</taxon>
        <taxon>Eleutherengona</taxon>
        <taxon>Raphignathae</taxon>
        <taxon>Tetranychoidea</taxon>
        <taxon>Tetranychidae</taxon>
        <taxon>Tetranychus</taxon>
    </lineage>
</organism>
<feature type="transmembrane region" description="Helical" evidence="1">
    <location>
        <begin position="17"/>
        <end position="39"/>
    </location>
</feature>
<reference evidence="2" key="2">
    <citation type="submission" date="2015-06" db="UniProtKB">
        <authorList>
            <consortium name="EnsemblMetazoa"/>
        </authorList>
    </citation>
    <scope>IDENTIFICATION</scope>
</reference>
<gene>
    <name evidence="2" type="primary">107366053</name>
</gene>
<dbReference type="Proteomes" id="UP000015104">
    <property type="component" value="Unassembled WGS sequence"/>
</dbReference>
<keyword evidence="1" id="KW-0472">Membrane</keyword>
<dbReference type="OrthoDB" id="2142040at2759"/>
<protein>
    <submittedName>
        <fullName evidence="2">Uncharacterized protein</fullName>
    </submittedName>
</protein>
<dbReference type="OMA" id="HRTHRCL"/>
<evidence type="ECO:0000256" key="1">
    <source>
        <dbReference type="SAM" id="Phobius"/>
    </source>
</evidence>
<keyword evidence="1" id="KW-0812">Transmembrane</keyword>
<dbReference type="STRING" id="32264.T1KQA3"/>
<dbReference type="KEGG" id="tut:107366053"/>
<name>T1KQA3_TETUR</name>
<accession>T1KQA3</accession>
<dbReference type="PANTHER" id="PTHR31649">
    <property type="entry name" value="AGAP009604-PA"/>
    <property type="match status" value="1"/>
</dbReference>
<sequence length="216" mass="23520">MASYINFSSSSTTKRSIAIGAVALVATLITIGVVVTITIKHESPTTNNLKIGEFKVKFNEPQWIPFVNKDTSLVNAFVGGTNGNGRSIYVCRANTTKSRALELLPGMFDPDSGSSACEVTWRGDGYRYESFEILVAKDPSVLVWESDHYGHAPIGALSGGLSETDDELQMSRADRISGQYIGKVHGRYSKAYIAEDGKEMTVLSYKVLCLQDYSLG</sequence>
<keyword evidence="3" id="KW-1185">Reference proteome</keyword>
<proteinExistence type="predicted"/>
<keyword evidence="1" id="KW-1133">Transmembrane helix</keyword>